<comment type="caution">
    <text evidence="1">The sequence shown here is derived from an EMBL/GenBank/DDBJ whole genome shotgun (WGS) entry which is preliminary data.</text>
</comment>
<accession>A0A6N7XN03</accession>
<keyword evidence="2" id="KW-1185">Reference proteome</keyword>
<evidence type="ECO:0000313" key="2">
    <source>
        <dbReference type="Proteomes" id="UP000469523"/>
    </source>
</evidence>
<reference evidence="1 2" key="1">
    <citation type="submission" date="2019-09" db="EMBL/GenBank/DDBJ databases">
        <title>In-depth cultivation of the pig gut microbiome towards novel bacterial diversity and tailored functional studies.</title>
        <authorList>
            <person name="Wylensek D."/>
            <person name="Hitch T.C.A."/>
            <person name="Clavel T."/>
        </authorList>
    </citation>
    <scope>NUCLEOTIDE SEQUENCE [LARGE SCALE GENOMIC DNA]</scope>
    <source>
        <strain evidence="1 2">WCA3-693-APC-4?</strain>
    </source>
</reference>
<protein>
    <submittedName>
        <fullName evidence="1">Uncharacterized protein</fullName>
    </submittedName>
</protein>
<dbReference type="AlphaFoldDB" id="A0A6N7XN03"/>
<gene>
    <name evidence="1" type="ORF">FYJ83_18605</name>
</gene>
<dbReference type="EMBL" id="VUNQ01000078">
    <property type="protein sequence ID" value="MSU03471.1"/>
    <property type="molecule type" value="Genomic_DNA"/>
</dbReference>
<sequence>MIFDKIESFRNQKQGIIEDLRVCISYTPNKDNDLLCFMEQYLKAEKKNRAKILKEIKKCINGEEYENPFLAYNYYDEKDIKELDNILDGFINKLRVISKASNDLDEEVEKIIADTIFKINEIHDKCYGELIDSWRSIRLIELIVSSAKYVGYENAIDILNEKRLW</sequence>
<organism evidence="1 2">
    <name type="scientific">Tissierella pigra</name>
    <dbReference type="NCBI Taxonomy" id="2607614"/>
    <lineage>
        <taxon>Bacteria</taxon>
        <taxon>Bacillati</taxon>
        <taxon>Bacillota</taxon>
        <taxon>Tissierellia</taxon>
        <taxon>Tissierellales</taxon>
        <taxon>Tissierellaceae</taxon>
        <taxon>Tissierella</taxon>
    </lineage>
</organism>
<proteinExistence type="predicted"/>
<dbReference type="RefSeq" id="WP_154443027.1">
    <property type="nucleotide sequence ID" value="NZ_VUNQ01000078.1"/>
</dbReference>
<evidence type="ECO:0000313" key="1">
    <source>
        <dbReference type="EMBL" id="MSU03471.1"/>
    </source>
</evidence>
<dbReference type="Proteomes" id="UP000469523">
    <property type="component" value="Unassembled WGS sequence"/>
</dbReference>
<name>A0A6N7XN03_9FIRM</name>